<dbReference type="SUPFAM" id="SSF140683">
    <property type="entry name" value="SP0561-like"/>
    <property type="match status" value="1"/>
</dbReference>
<dbReference type="InterPro" id="IPR018720">
    <property type="entry name" value="DUF2249"/>
</dbReference>
<keyword evidence="4" id="KW-1185">Reference proteome</keyword>
<gene>
    <name evidence="3" type="ORF">DLD77_00880</name>
</gene>
<evidence type="ECO:0000313" key="4">
    <source>
        <dbReference type="Proteomes" id="UP000246099"/>
    </source>
</evidence>
<evidence type="ECO:0000259" key="1">
    <source>
        <dbReference type="Pfam" id="PF08984"/>
    </source>
</evidence>
<organism evidence="3 4">
    <name type="scientific">Chitinophaga alhagiae</name>
    <dbReference type="NCBI Taxonomy" id="2203219"/>
    <lineage>
        <taxon>Bacteria</taxon>
        <taxon>Pseudomonadati</taxon>
        <taxon>Bacteroidota</taxon>
        <taxon>Chitinophagia</taxon>
        <taxon>Chitinophagales</taxon>
        <taxon>Chitinophagaceae</taxon>
        <taxon>Chitinophaga</taxon>
    </lineage>
</organism>
<dbReference type="Pfam" id="PF10006">
    <property type="entry name" value="DUF2249"/>
    <property type="match status" value="2"/>
</dbReference>
<dbReference type="EMBL" id="CP029600">
    <property type="protein sequence ID" value="AWO00361.1"/>
    <property type="molecule type" value="Genomic_DNA"/>
</dbReference>
<dbReference type="InterPro" id="IPR038062">
    <property type="entry name" value="ScdA-like_N_sf"/>
</dbReference>
<reference evidence="3 4" key="1">
    <citation type="submission" date="2018-05" db="EMBL/GenBank/DDBJ databases">
        <title>Chitinophaga sp. nov., isolated from rhizosphere soil of Alhagi.</title>
        <authorList>
            <person name="Liu Y."/>
        </authorList>
    </citation>
    <scope>NUCLEOTIDE SEQUENCE [LARGE SCALE GENOMIC DNA]</scope>
    <source>
        <strain evidence="3 4">T22</strain>
    </source>
</reference>
<proteinExistence type="predicted"/>
<feature type="domain" description="DUF2249" evidence="2">
    <location>
        <begin position="102"/>
        <end position="167"/>
    </location>
</feature>
<feature type="domain" description="DUF1858" evidence="1">
    <location>
        <begin position="3"/>
        <end position="62"/>
    </location>
</feature>
<evidence type="ECO:0008006" key="5">
    <source>
        <dbReference type="Google" id="ProtNLM"/>
    </source>
</evidence>
<evidence type="ECO:0000313" key="3">
    <source>
        <dbReference type="EMBL" id="AWO00361.1"/>
    </source>
</evidence>
<dbReference type="Gene3D" id="1.10.3910.10">
    <property type="entry name" value="SP0561-like"/>
    <property type="match status" value="1"/>
</dbReference>
<dbReference type="Pfam" id="PF08984">
    <property type="entry name" value="DUF1858"/>
    <property type="match status" value="1"/>
</dbReference>
<dbReference type="RefSeq" id="WP_119075705.1">
    <property type="nucleotide sequence ID" value="NZ_CP029600.1"/>
</dbReference>
<name>A0ABM6W8W3_9BACT</name>
<accession>A0ABM6W8W3</accession>
<dbReference type="Proteomes" id="UP000246099">
    <property type="component" value="Chromosome"/>
</dbReference>
<dbReference type="InterPro" id="IPR015077">
    <property type="entry name" value="DUF1858"/>
</dbReference>
<feature type="domain" description="DUF2249" evidence="2">
    <location>
        <begin position="200"/>
        <end position="262"/>
    </location>
</feature>
<evidence type="ECO:0000259" key="2">
    <source>
        <dbReference type="Pfam" id="PF10006"/>
    </source>
</evidence>
<sequence length="272" mass="30739">MVINARTRIAAILKHHPAALEAIISISPKFEKLRNPLLRKLIAGRATVAMASKIGGCPVGDFFAKLRPLGFDIDLATPAGPEEKQDVPGFLKTVKPDQVVLLDVRPVLALGQDPLNIILEKVRHLQSGQVLKIQNTFEPTPLMLLLQKQGFASYAEQIDDNLVETFFYRTSAEEWHPAPTAEGQMNWDNILRQFKGKLKTIDVRHLEMPLPMLTILEELDQLPVETALFVYHKRIPVFLLPELAQRQFDYRIKEISDGEVHLIIFSNDVGRQ</sequence>
<protein>
    <recommendedName>
        <fullName evidence="5">DUF2249 domain-containing protein</fullName>
    </recommendedName>
</protein>